<organism evidence="3 4">
    <name type="scientific">Paramecium octaurelia</name>
    <dbReference type="NCBI Taxonomy" id="43137"/>
    <lineage>
        <taxon>Eukaryota</taxon>
        <taxon>Sar</taxon>
        <taxon>Alveolata</taxon>
        <taxon>Ciliophora</taxon>
        <taxon>Intramacronucleata</taxon>
        <taxon>Oligohymenophorea</taxon>
        <taxon>Peniculida</taxon>
        <taxon>Parameciidae</taxon>
        <taxon>Paramecium</taxon>
    </lineage>
</organism>
<reference evidence="3" key="1">
    <citation type="submission" date="2021-01" db="EMBL/GenBank/DDBJ databases">
        <authorList>
            <consortium name="Genoscope - CEA"/>
            <person name="William W."/>
        </authorList>
    </citation>
    <scope>NUCLEOTIDE SEQUENCE</scope>
</reference>
<feature type="coiled-coil region" evidence="1">
    <location>
        <begin position="146"/>
        <end position="191"/>
    </location>
</feature>
<dbReference type="OMA" id="TTTFENH"/>
<keyword evidence="4" id="KW-1185">Reference proteome</keyword>
<evidence type="ECO:0000256" key="1">
    <source>
        <dbReference type="SAM" id="Coils"/>
    </source>
</evidence>
<name>A0A8S1VM23_PAROT</name>
<accession>A0A8S1VM23</accession>
<comment type="caution">
    <text evidence="3">The sequence shown here is derived from an EMBL/GenBank/DDBJ whole genome shotgun (WGS) entry which is preliminary data.</text>
</comment>
<dbReference type="AlphaFoldDB" id="A0A8S1VM23"/>
<protein>
    <submittedName>
        <fullName evidence="3">Uncharacterized protein</fullName>
    </submittedName>
</protein>
<evidence type="ECO:0000313" key="3">
    <source>
        <dbReference type="EMBL" id="CAD8175756.1"/>
    </source>
</evidence>
<dbReference type="Proteomes" id="UP000683925">
    <property type="component" value="Unassembled WGS sequence"/>
</dbReference>
<dbReference type="EMBL" id="CAJJDP010000065">
    <property type="protein sequence ID" value="CAD8175756.1"/>
    <property type="molecule type" value="Genomic_DNA"/>
</dbReference>
<feature type="compositionally biased region" description="Polar residues" evidence="2">
    <location>
        <begin position="100"/>
        <end position="110"/>
    </location>
</feature>
<proteinExistence type="predicted"/>
<feature type="region of interest" description="Disordered" evidence="2">
    <location>
        <begin position="100"/>
        <end position="134"/>
    </location>
</feature>
<sequence>MFQYSQRILQPTIRVPSQIQQSIITTTFENHPQLQSTRKVQQNIDPTALNTSPIKIVNNKTSLSPNVIVYSQNPYSMTPQKIPSNIRQNLTPTKHLNAHIPQQRNLTPTGTIREGEQTSKNKHSTKGKVQADFGTPSQYQMDKEDAEFLNEKSQSYYNNLQELLIQSEFKLSQLEQKSRQIQEQRKRLQQQFISKSPKLGALL</sequence>
<evidence type="ECO:0000313" key="4">
    <source>
        <dbReference type="Proteomes" id="UP000683925"/>
    </source>
</evidence>
<keyword evidence="1" id="KW-0175">Coiled coil</keyword>
<gene>
    <name evidence="3" type="ORF">POCTA_138.1.T0660038</name>
</gene>
<evidence type="ECO:0000256" key="2">
    <source>
        <dbReference type="SAM" id="MobiDB-lite"/>
    </source>
</evidence>
<dbReference type="OrthoDB" id="302355at2759"/>